<feature type="repeat" description="ANK" evidence="1">
    <location>
        <begin position="331"/>
        <end position="363"/>
    </location>
</feature>
<evidence type="ECO:0000256" key="1">
    <source>
        <dbReference type="PROSITE-ProRule" id="PRU00023"/>
    </source>
</evidence>
<dbReference type="PANTHER" id="PTHR46224:SF64">
    <property type="entry name" value="IQ MOTIF AND ANKYRIN REPEAT DOMAIN-CONTAINING PROTEIN 1"/>
    <property type="match status" value="1"/>
</dbReference>
<dbReference type="EMBL" id="CP086365">
    <property type="protein sequence ID" value="UNI24700.1"/>
    <property type="molecule type" value="Genomic_DNA"/>
</dbReference>
<evidence type="ECO:0000256" key="2">
    <source>
        <dbReference type="SAM" id="MobiDB-lite"/>
    </source>
</evidence>
<accession>A0A9Q8QRS8</accession>
<proteinExistence type="predicted"/>
<feature type="region of interest" description="Disordered" evidence="2">
    <location>
        <begin position="18"/>
        <end position="40"/>
    </location>
</feature>
<dbReference type="RefSeq" id="XP_047848181.1">
    <property type="nucleotide sequence ID" value="XM_047992168.1"/>
</dbReference>
<dbReference type="SMART" id="SM00248">
    <property type="entry name" value="ANK"/>
    <property type="match status" value="8"/>
</dbReference>
<dbReference type="GeneID" id="72072371"/>
<dbReference type="SUPFAM" id="SSF48403">
    <property type="entry name" value="Ankyrin repeat"/>
    <property type="match status" value="1"/>
</dbReference>
<keyword evidence="4" id="KW-1185">Reference proteome</keyword>
<dbReference type="AlphaFoldDB" id="A0A9Q8QRS8"/>
<dbReference type="PANTHER" id="PTHR46224">
    <property type="entry name" value="ANKYRIN REPEAT FAMILY PROTEIN"/>
    <property type="match status" value="1"/>
</dbReference>
<dbReference type="Proteomes" id="UP000829364">
    <property type="component" value="Chromosome 12"/>
</dbReference>
<gene>
    <name evidence="3" type="ORF">JDV02_010427</name>
</gene>
<dbReference type="InterPro" id="IPR036770">
    <property type="entry name" value="Ankyrin_rpt-contain_sf"/>
</dbReference>
<feature type="repeat" description="ANK" evidence="1">
    <location>
        <begin position="99"/>
        <end position="131"/>
    </location>
</feature>
<organism evidence="3 4">
    <name type="scientific">Purpureocillium takamizusanense</name>
    <dbReference type="NCBI Taxonomy" id="2060973"/>
    <lineage>
        <taxon>Eukaryota</taxon>
        <taxon>Fungi</taxon>
        <taxon>Dikarya</taxon>
        <taxon>Ascomycota</taxon>
        <taxon>Pezizomycotina</taxon>
        <taxon>Sordariomycetes</taxon>
        <taxon>Hypocreomycetidae</taxon>
        <taxon>Hypocreales</taxon>
        <taxon>Ophiocordycipitaceae</taxon>
        <taxon>Purpureocillium</taxon>
    </lineage>
</organism>
<feature type="repeat" description="ANK" evidence="1">
    <location>
        <begin position="194"/>
        <end position="226"/>
    </location>
</feature>
<dbReference type="InterPro" id="IPR051616">
    <property type="entry name" value="Cul2-RING_E3_ligase_SR"/>
</dbReference>
<keyword evidence="1" id="KW-0040">ANK repeat</keyword>
<evidence type="ECO:0008006" key="5">
    <source>
        <dbReference type="Google" id="ProtNLM"/>
    </source>
</evidence>
<dbReference type="PROSITE" id="PS50088">
    <property type="entry name" value="ANK_REPEAT"/>
    <property type="match status" value="4"/>
</dbReference>
<dbReference type="OrthoDB" id="4927931at2759"/>
<dbReference type="PROSITE" id="PS50297">
    <property type="entry name" value="ANK_REP_REGION"/>
    <property type="match status" value="2"/>
</dbReference>
<name>A0A9Q8QRS8_9HYPO</name>
<dbReference type="KEGG" id="ptkz:JDV02_010427"/>
<dbReference type="Gene3D" id="1.25.40.20">
    <property type="entry name" value="Ankyrin repeat-containing domain"/>
    <property type="match status" value="2"/>
</dbReference>
<reference evidence="3" key="1">
    <citation type="submission" date="2021-11" db="EMBL/GenBank/DDBJ databases">
        <title>Purpureocillium_takamizusanense_genome.</title>
        <authorList>
            <person name="Nguyen N.-H."/>
        </authorList>
    </citation>
    <scope>NUCLEOTIDE SEQUENCE</scope>
    <source>
        <strain evidence="3">PT3</strain>
    </source>
</reference>
<sequence>MDRGDALMIRLLVDEGADVEPSDTDPRFRPGARRRGPLGRAVERRQEDIAMILLDAGAKPGRYTLCGKSMLHVALLMKSMTLATRLLEKGASPHDSGKSDLSPLMVAAQLGSLDLVKLLLSYGAYVEQVTANGSVMSHAVASGNVDLVDYLIKWKFPADDVRASLAREALNHKKYDVFQCLVKGGVVVDIGGSEGRELLSLATRQGLSKYVALLVESGARLSTHSNGATTPLMVLAQAGYYNLTKKLLDEGDPTEYTDKMGRTALFLAVKSMAAMDDVCKTVAALLDAGANPDIVSQGGETLLSQVMYVKRLKIAEILLSHGANIEIKNNKGRTTLSLAASRGNKQVIKFFLDHGADPTTVFHRRFTPLRWFSSRQRGTRELLENSAARWNKRVI</sequence>
<feature type="repeat" description="ANK" evidence="1">
    <location>
        <begin position="298"/>
        <end position="330"/>
    </location>
</feature>
<dbReference type="Pfam" id="PF12796">
    <property type="entry name" value="Ank_2"/>
    <property type="match status" value="2"/>
</dbReference>
<protein>
    <recommendedName>
        <fullName evidence="5">Ankyrin repeat protein</fullName>
    </recommendedName>
</protein>
<evidence type="ECO:0000313" key="4">
    <source>
        <dbReference type="Proteomes" id="UP000829364"/>
    </source>
</evidence>
<dbReference type="InterPro" id="IPR002110">
    <property type="entry name" value="Ankyrin_rpt"/>
</dbReference>
<evidence type="ECO:0000313" key="3">
    <source>
        <dbReference type="EMBL" id="UNI24700.1"/>
    </source>
</evidence>